<dbReference type="EMBL" id="QUSF01000423">
    <property type="protein sequence ID" value="RLV82387.1"/>
    <property type="molecule type" value="Genomic_DNA"/>
</dbReference>
<gene>
    <name evidence="1" type="ORF">DV515_00016704</name>
</gene>
<dbReference type="AlphaFoldDB" id="A0A3L8RRR4"/>
<reference evidence="1 2" key="1">
    <citation type="journal article" date="2018" name="Proc. R. Soc. B">
        <title>A non-coding region near Follistatin controls head colour polymorphism in the Gouldian finch.</title>
        <authorList>
            <person name="Toomey M.B."/>
            <person name="Marques C.I."/>
            <person name="Andrade P."/>
            <person name="Araujo P.M."/>
            <person name="Sabatino S."/>
            <person name="Gazda M.A."/>
            <person name="Afonso S."/>
            <person name="Lopes R.J."/>
            <person name="Corbo J.C."/>
            <person name="Carneiro M."/>
        </authorList>
    </citation>
    <scope>NUCLEOTIDE SEQUENCE [LARGE SCALE GENOMIC DNA]</scope>
    <source>
        <strain evidence="1">Red01</strain>
        <tissue evidence="1">Muscle</tissue>
    </source>
</reference>
<protein>
    <submittedName>
        <fullName evidence="1">Uncharacterized protein</fullName>
    </submittedName>
</protein>
<evidence type="ECO:0000313" key="1">
    <source>
        <dbReference type="EMBL" id="RLV82387.1"/>
    </source>
</evidence>
<dbReference type="Proteomes" id="UP000276834">
    <property type="component" value="Unassembled WGS sequence"/>
</dbReference>
<sequence length="119" mass="13151">MSSSAPPDEKRPRFFSLNRVKGDSGFRGCWWPRRPSQGGMGISTHKELRQGCHFRGKAIPQLSHSRSTRKETSISPQTSSLPRTVVAGIKFCQVCLRLAVPEACGTSIAEDWNSVNALH</sequence>
<proteinExistence type="predicted"/>
<organism evidence="1 2">
    <name type="scientific">Chloebia gouldiae</name>
    <name type="common">Gouldian finch</name>
    <name type="synonym">Erythrura gouldiae</name>
    <dbReference type="NCBI Taxonomy" id="44316"/>
    <lineage>
        <taxon>Eukaryota</taxon>
        <taxon>Metazoa</taxon>
        <taxon>Chordata</taxon>
        <taxon>Craniata</taxon>
        <taxon>Vertebrata</taxon>
        <taxon>Euteleostomi</taxon>
        <taxon>Archelosauria</taxon>
        <taxon>Archosauria</taxon>
        <taxon>Dinosauria</taxon>
        <taxon>Saurischia</taxon>
        <taxon>Theropoda</taxon>
        <taxon>Coelurosauria</taxon>
        <taxon>Aves</taxon>
        <taxon>Neognathae</taxon>
        <taxon>Neoaves</taxon>
        <taxon>Telluraves</taxon>
        <taxon>Australaves</taxon>
        <taxon>Passeriformes</taxon>
        <taxon>Passeroidea</taxon>
        <taxon>Passeridae</taxon>
        <taxon>Chloebia</taxon>
    </lineage>
</organism>
<comment type="caution">
    <text evidence="1">The sequence shown here is derived from an EMBL/GenBank/DDBJ whole genome shotgun (WGS) entry which is preliminary data.</text>
</comment>
<accession>A0A3L8RRR4</accession>
<evidence type="ECO:0000313" key="2">
    <source>
        <dbReference type="Proteomes" id="UP000276834"/>
    </source>
</evidence>
<keyword evidence="2" id="KW-1185">Reference proteome</keyword>
<name>A0A3L8RRR4_CHLGU</name>